<accession>A0A2S8FRJ8</accession>
<dbReference type="AlphaFoldDB" id="A0A2S8FRJ8"/>
<dbReference type="RefSeq" id="WP_105330410.1">
    <property type="nucleotide sequence ID" value="NZ_PUHY01000010.1"/>
</dbReference>
<dbReference type="EMBL" id="PUHY01000010">
    <property type="protein sequence ID" value="PQO34680.1"/>
    <property type="molecule type" value="Genomic_DNA"/>
</dbReference>
<comment type="caution">
    <text evidence="1">The sequence shown here is derived from an EMBL/GenBank/DDBJ whole genome shotgun (WGS) entry which is preliminary data.</text>
</comment>
<proteinExistence type="predicted"/>
<dbReference type="Proteomes" id="UP000238322">
    <property type="component" value="Unassembled WGS sequence"/>
</dbReference>
<sequence length="237" mass="27087">MSPISSPPRNTLWLVALWVTMTNVSHELSAQELPFREDNSLQLFHLATRSLRIEDKVGSASLLLMAAARKEIDREVYPPIGKGGDSLTLPVSVLISMISKPSLEGVRNDPQIAKEVLKKLEQWSPKFSEDYEPGWKYKEMAEQERRDEIVEKHKQAVIKSIHNQLKLFSDPRYKKALEKLSHFEEIKQQYREARKLAGSIDAIPAEVKQRYESAKQDRDNALEVIKQVKSVLLPESG</sequence>
<name>A0A2S8FRJ8_9BACT</name>
<protein>
    <submittedName>
        <fullName evidence="1">Uncharacterized protein</fullName>
    </submittedName>
</protein>
<gene>
    <name evidence="1" type="ORF">C5Y83_14335</name>
</gene>
<evidence type="ECO:0000313" key="2">
    <source>
        <dbReference type="Proteomes" id="UP000238322"/>
    </source>
</evidence>
<reference evidence="1 2" key="1">
    <citation type="submission" date="2018-02" db="EMBL/GenBank/DDBJ databases">
        <title>Comparative genomes isolates from brazilian mangrove.</title>
        <authorList>
            <person name="Araujo J.E."/>
            <person name="Taketani R.G."/>
            <person name="Silva M.C.P."/>
            <person name="Loureco M.V."/>
            <person name="Andreote F.D."/>
        </authorList>
    </citation>
    <scope>NUCLEOTIDE SEQUENCE [LARGE SCALE GENOMIC DNA]</scope>
    <source>
        <strain evidence="1 2">Hex-1 MGV</strain>
    </source>
</reference>
<organism evidence="1 2">
    <name type="scientific">Blastopirellula marina</name>
    <dbReference type="NCBI Taxonomy" id="124"/>
    <lineage>
        <taxon>Bacteria</taxon>
        <taxon>Pseudomonadati</taxon>
        <taxon>Planctomycetota</taxon>
        <taxon>Planctomycetia</taxon>
        <taxon>Pirellulales</taxon>
        <taxon>Pirellulaceae</taxon>
        <taxon>Blastopirellula</taxon>
    </lineage>
</organism>
<evidence type="ECO:0000313" key="1">
    <source>
        <dbReference type="EMBL" id="PQO34680.1"/>
    </source>
</evidence>